<evidence type="ECO:0000256" key="1">
    <source>
        <dbReference type="ARBA" id="ARBA00004613"/>
    </source>
</evidence>
<evidence type="ECO:0000256" key="6">
    <source>
        <dbReference type="ARBA" id="ARBA00022737"/>
    </source>
</evidence>
<reference evidence="9 10" key="2">
    <citation type="journal article" date="2024" name="Int. J. Syst. Evol. Microbiol.">
        <title>Promethearchaeum syntrophicum gen. nov., sp. nov., an anaerobic, obligately syntrophic archaeon, the first isolate of the lineage 'Asgard' archaea, and proposal of the new archaeal phylum Promethearchaeota phyl. nov. and kingdom Promethearchaeati regn. nov.</title>
        <authorList>
            <person name="Imachi H."/>
            <person name="Nobu M.K."/>
            <person name="Kato S."/>
            <person name="Takaki Y."/>
            <person name="Miyazaki M."/>
            <person name="Miyata M."/>
            <person name="Ogawara M."/>
            <person name="Saito Y."/>
            <person name="Sakai S."/>
            <person name="Tahara Y.O."/>
            <person name="Takano Y."/>
            <person name="Tasumi E."/>
            <person name="Uematsu K."/>
            <person name="Yoshimura T."/>
            <person name="Itoh T."/>
            <person name="Ohkuma M."/>
            <person name="Takai K."/>
        </authorList>
    </citation>
    <scope>NUCLEOTIDE SEQUENCE [LARGE SCALE GENOMIC DNA]</scope>
    <source>
        <strain evidence="9 10">MK-D1</strain>
    </source>
</reference>
<dbReference type="InterPro" id="IPR051550">
    <property type="entry name" value="SCF-Subunits/Alg-Epimerases"/>
</dbReference>
<keyword evidence="4" id="KW-0964">Secreted</keyword>
<protein>
    <recommendedName>
        <fullName evidence="3">Probable pectate lyase C</fullName>
    </recommendedName>
</protein>
<reference evidence="9 10" key="1">
    <citation type="journal article" date="2020" name="Nature">
        <title>Isolation of an archaeon at the prokaryote-eukaryote interface.</title>
        <authorList>
            <person name="Imachi H."/>
            <person name="Nobu M.K."/>
            <person name="Nakahara N."/>
            <person name="Morono Y."/>
            <person name="Ogawara M."/>
            <person name="Takaki Y."/>
            <person name="Takano Y."/>
            <person name="Uematsu K."/>
            <person name="Ikuta T."/>
            <person name="Ito M."/>
            <person name="Matsui Y."/>
            <person name="Miyazaki M."/>
            <person name="Murata K."/>
            <person name="Saito Y."/>
            <person name="Sakai S."/>
            <person name="Song C."/>
            <person name="Tasumi E."/>
            <person name="Yamanaka Y."/>
            <person name="Yamaguchi T."/>
            <person name="Kamagata Y."/>
            <person name="Tamaki H."/>
            <person name="Takai K."/>
        </authorList>
    </citation>
    <scope>NUCLEOTIDE SEQUENCE [LARGE SCALE GENOMIC DNA]</scope>
    <source>
        <strain evidence="9 10">MK-D1</strain>
    </source>
</reference>
<organism evidence="9 10">
    <name type="scientific">Promethearchaeum syntrophicum</name>
    <dbReference type="NCBI Taxonomy" id="2594042"/>
    <lineage>
        <taxon>Archaea</taxon>
        <taxon>Promethearchaeati</taxon>
        <taxon>Promethearchaeota</taxon>
        <taxon>Promethearchaeia</taxon>
        <taxon>Promethearchaeales</taxon>
        <taxon>Promethearchaeaceae</taxon>
        <taxon>Promethearchaeum</taxon>
    </lineage>
</organism>
<evidence type="ECO:0000256" key="8">
    <source>
        <dbReference type="ARBA" id="ARBA00022837"/>
    </source>
</evidence>
<dbReference type="InterPro" id="IPR022441">
    <property type="entry name" value="Para_beta_helix_rpt-2"/>
</dbReference>
<evidence type="ECO:0000313" key="9">
    <source>
        <dbReference type="EMBL" id="QEE16105.2"/>
    </source>
</evidence>
<dbReference type="NCBIfam" id="TIGR03804">
    <property type="entry name" value="para_beta_helix"/>
    <property type="match status" value="4"/>
</dbReference>
<dbReference type="SUPFAM" id="SSF51126">
    <property type="entry name" value="Pectin lyase-like"/>
    <property type="match status" value="3"/>
</dbReference>
<evidence type="ECO:0000313" key="10">
    <source>
        <dbReference type="Proteomes" id="UP000321408"/>
    </source>
</evidence>
<dbReference type="InterPro" id="IPR039448">
    <property type="entry name" value="Beta_helix"/>
</dbReference>
<sequence>MKIRLQFNWRPKIRSSSRSSLILGIILISLIINSLILVAFNHELESNFTFSQNKPNASYTNTTLTIDPTQGFNTSNSGNWNWAVNQPWCSGSGTFEDPYVIEDLILSPGSDDGLIIMNSKNYYFRIENVSATGFVDAGIYFEETCNGTIVNCTSSSNDFGVYLAWNSKNNTIADSTFESNIFDGIFLTWYSNDNFILNTTIIDCGDGIDIYTYSNGNQVKHNQITGSDDNGINVRSNIQDTLLENNSIDLTADSATGIDCRTSITNLTIINNTVYTNGHFQSYGLSLSGITDLKVYNNTVDAKNVIGINIVNIDGGIFGGNALINGGGYEISGENEELESLTFYSENNTVNGRKFYYYVNQNDLDNSDFTNAGQIYLIGCDTAQIQNQNVSKATHGITLINSHNVVIEDCNASNGWEGISLQDGSSFNTIENCIINNNYEMFTSTYGINIEENGQNNIITKCEIKDNGYGVYIGSSEDNEIKNCEIRDNGYGIQLRFGSSSNEIINNTIEDHLYQGIYLRDGADWNSFENNTIKNNGGYGAYIHTSINSTFFNNTFDNNAGGIYFTASSNGGLFYDNRIQNHADRGIFIDESTVNYNLIYGNIFNSNNIHAHDLGSNSWNNTEKGNYWDNVTTPDVDGNGIIDDPVIITPKGIDYLPMKYPDSSLYQDSDSDGLLDYEEVYGTLNDGYGNEPTDRFDADSDDDNVNDYNEIQVHGTDPNDDDSDDDLMDDGYEVDNDLDPLVNDANDDADADTLTNIEEFNRGTDPNNIDTDDDLMGDGYEVNNGLDPLVNDANDDADADTLTNIEEFNRGTDPFDNDTDNDLMDDGYEITQGLDPLVDDANDDEDEDALTNLEEFNAGTDPFDNDTDNDLMDDAYEVSSGLDPLVDDTELDYDEDGMPNLWEYENGFNAGDAEDADEDKDLDLLTNLQEYEYNTDPNIADTDGDGYQDGWEIEHETNPLDPMDPGDEVPFYKNGLFWTILGTIMTFGFGIIGIKIRLNQKKKLESIVNKKINEKLENSSNSDLNSD</sequence>
<comment type="pathway">
    <text evidence="2">Protein modification; protein ubiquitination.</text>
</comment>
<dbReference type="Pfam" id="PF18884">
    <property type="entry name" value="TSP3_bac"/>
    <property type="match status" value="1"/>
</dbReference>
<accession>A0A5B9DAV0</accession>
<proteinExistence type="predicted"/>
<keyword evidence="7" id="KW-0833">Ubl conjugation pathway</keyword>
<dbReference type="InterPro" id="IPR011050">
    <property type="entry name" value="Pectin_lyase_fold/virulence"/>
</dbReference>
<keyword evidence="6" id="KW-0677">Repeat</keyword>
<evidence type="ECO:0000256" key="3">
    <source>
        <dbReference type="ARBA" id="ARBA00016512"/>
    </source>
</evidence>
<dbReference type="InterPro" id="IPR012334">
    <property type="entry name" value="Pectin_lyas_fold"/>
</dbReference>
<dbReference type="Proteomes" id="UP000321408">
    <property type="component" value="Chromosome"/>
</dbReference>
<dbReference type="PROSITE" id="PS00018">
    <property type="entry name" value="EF_HAND_1"/>
    <property type="match status" value="1"/>
</dbReference>
<dbReference type="InterPro" id="IPR018247">
    <property type="entry name" value="EF_Hand_1_Ca_BS"/>
</dbReference>
<dbReference type="PANTHER" id="PTHR22990:SF15">
    <property type="entry name" value="F-BOX ONLY PROTEIN 10"/>
    <property type="match status" value="1"/>
</dbReference>
<evidence type="ECO:0000256" key="4">
    <source>
        <dbReference type="ARBA" id="ARBA00022525"/>
    </source>
</evidence>
<keyword evidence="5" id="KW-0732">Signal</keyword>
<evidence type="ECO:0000256" key="2">
    <source>
        <dbReference type="ARBA" id="ARBA00004906"/>
    </source>
</evidence>
<dbReference type="KEGG" id="psyt:DSAG12_01934"/>
<dbReference type="Pfam" id="PF13229">
    <property type="entry name" value="Beta_helix"/>
    <property type="match status" value="2"/>
</dbReference>
<dbReference type="InterPro" id="IPR059100">
    <property type="entry name" value="TSP3_bac"/>
</dbReference>
<keyword evidence="10" id="KW-1185">Reference proteome</keyword>
<evidence type="ECO:0000256" key="5">
    <source>
        <dbReference type="ARBA" id="ARBA00022729"/>
    </source>
</evidence>
<dbReference type="AlphaFoldDB" id="A0A5B9DAV0"/>
<comment type="subcellular location">
    <subcellularLocation>
        <location evidence="1">Secreted</location>
    </subcellularLocation>
</comment>
<keyword evidence="8" id="KW-0106">Calcium</keyword>
<evidence type="ECO:0000256" key="7">
    <source>
        <dbReference type="ARBA" id="ARBA00022786"/>
    </source>
</evidence>
<name>A0A5B9DAV0_9ARCH</name>
<gene>
    <name evidence="9" type="ORF">DSAG12_01934</name>
</gene>
<dbReference type="PANTHER" id="PTHR22990">
    <property type="entry name" value="F-BOX ONLY PROTEIN"/>
    <property type="match status" value="1"/>
</dbReference>
<dbReference type="EMBL" id="CP042905">
    <property type="protein sequence ID" value="QEE16105.2"/>
    <property type="molecule type" value="Genomic_DNA"/>
</dbReference>
<dbReference type="InterPro" id="IPR006626">
    <property type="entry name" value="PbH1"/>
</dbReference>
<dbReference type="SMART" id="SM00710">
    <property type="entry name" value="PbH1"/>
    <property type="match status" value="16"/>
</dbReference>
<dbReference type="Gene3D" id="2.160.20.10">
    <property type="entry name" value="Single-stranded right-handed beta-helix, Pectin lyase-like"/>
    <property type="match status" value="3"/>
</dbReference>
<dbReference type="OrthoDB" id="36243at2157"/>